<evidence type="ECO:0000256" key="3">
    <source>
        <dbReference type="ARBA" id="ARBA00013725"/>
    </source>
</evidence>
<dbReference type="NCBIfam" id="NF002207">
    <property type="entry name" value="PRK01099.1-2"/>
    <property type="match status" value="1"/>
</dbReference>
<gene>
    <name evidence="8" type="ORF">AMJ40_04570</name>
</gene>
<evidence type="ECO:0000313" key="8">
    <source>
        <dbReference type="EMBL" id="KPJ49861.1"/>
    </source>
</evidence>
<dbReference type="Proteomes" id="UP000051124">
    <property type="component" value="Unassembled WGS sequence"/>
</dbReference>
<dbReference type="GO" id="GO:0000428">
    <property type="term" value="C:DNA-directed RNA polymerase complex"/>
    <property type="evidence" value="ECO:0007669"/>
    <property type="project" value="UniProtKB-KW"/>
</dbReference>
<dbReference type="GO" id="GO:0006366">
    <property type="term" value="P:transcription by RNA polymerase II"/>
    <property type="evidence" value="ECO:0007669"/>
    <property type="project" value="TreeGrafter"/>
</dbReference>
<evidence type="ECO:0000256" key="4">
    <source>
        <dbReference type="ARBA" id="ARBA00022478"/>
    </source>
</evidence>
<reference evidence="8 9" key="1">
    <citation type="journal article" date="2015" name="Microbiome">
        <title>Genomic resolution of linkages in carbon, nitrogen, and sulfur cycling among widespread estuary sediment bacteria.</title>
        <authorList>
            <person name="Baker B.J."/>
            <person name="Lazar C.S."/>
            <person name="Teske A.P."/>
            <person name="Dick G.J."/>
        </authorList>
    </citation>
    <scope>NUCLEOTIDE SEQUENCE [LARGE SCALE GENOMIC DNA]</scope>
    <source>
        <strain evidence="8">DG_26</strain>
    </source>
</reference>
<dbReference type="InterPro" id="IPR036161">
    <property type="entry name" value="RPB6/omega-like_sf"/>
</dbReference>
<dbReference type="GO" id="GO:0003899">
    <property type="term" value="F:DNA-directed RNA polymerase activity"/>
    <property type="evidence" value="ECO:0007669"/>
    <property type="project" value="InterPro"/>
</dbReference>
<evidence type="ECO:0000256" key="5">
    <source>
        <dbReference type="ARBA" id="ARBA00023163"/>
    </source>
</evidence>
<dbReference type="Gene3D" id="3.90.940.10">
    <property type="match status" value="1"/>
</dbReference>
<dbReference type="GO" id="GO:0006360">
    <property type="term" value="P:transcription by RNA polymerase I"/>
    <property type="evidence" value="ECO:0007669"/>
    <property type="project" value="TreeGrafter"/>
</dbReference>
<comment type="catalytic activity">
    <reaction evidence="7">
        <text>RNA(n) + a ribonucleoside 5'-triphosphate = RNA(n+1) + diphosphate</text>
        <dbReference type="Rhea" id="RHEA:21248"/>
        <dbReference type="Rhea" id="RHEA-COMP:14527"/>
        <dbReference type="Rhea" id="RHEA-COMP:17342"/>
        <dbReference type="ChEBI" id="CHEBI:33019"/>
        <dbReference type="ChEBI" id="CHEBI:61557"/>
        <dbReference type="ChEBI" id="CHEBI:140395"/>
        <dbReference type="EC" id="2.7.7.6"/>
    </reaction>
</comment>
<dbReference type="InterPro" id="IPR006110">
    <property type="entry name" value="Pol_omega/Rpo6/RPB6"/>
</dbReference>
<keyword evidence="5" id="KW-0804">Transcription</keyword>
<dbReference type="SUPFAM" id="SSF63562">
    <property type="entry name" value="RPB6/omega subunit-like"/>
    <property type="match status" value="1"/>
</dbReference>
<dbReference type="GO" id="GO:0003677">
    <property type="term" value="F:DNA binding"/>
    <property type="evidence" value="ECO:0007669"/>
    <property type="project" value="InterPro"/>
</dbReference>
<evidence type="ECO:0000256" key="7">
    <source>
        <dbReference type="ARBA" id="ARBA00048552"/>
    </source>
</evidence>
<proteinExistence type="inferred from homology"/>
<dbReference type="AlphaFoldDB" id="A0A0S7WI57"/>
<organism evidence="8 9">
    <name type="scientific">candidate division TA06 bacterium DG_26</name>
    <dbReference type="NCBI Taxonomy" id="1703771"/>
    <lineage>
        <taxon>Bacteria</taxon>
        <taxon>Bacteria division TA06</taxon>
    </lineage>
</organism>
<evidence type="ECO:0000256" key="1">
    <source>
        <dbReference type="ARBA" id="ARBA00006711"/>
    </source>
</evidence>
<dbReference type="GO" id="GO:0042797">
    <property type="term" value="P:tRNA transcription by RNA polymerase III"/>
    <property type="evidence" value="ECO:0007669"/>
    <property type="project" value="TreeGrafter"/>
</dbReference>
<dbReference type="InterPro" id="IPR020708">
    <property type="entry name" value="DNA-dir_RNA_polK_14-18kDa_CS"/>
</dbReference>
<dbReference type="PATRIC" id="fig|1703771.3.peg.1537"/>
<evidence type="ECO:0000256" key="6">
    <source>
        <dbReference type="ARBA" id="ARBA00029924"/>
    </source>
</evidence>
<evidence type="ECO:0000256" key="2">
    <source>
        <dbReference type="ARBA" id="ARBA00012418"/>
    </source>
</evidence>
<name>A0A0S7WI57_UNCT6</name>
<dbReference type="PANTHER" id="PTHR47227">
    <property type="entry name" value="DNA-DIRECTED RNA POLYMERASE SUBUNIT K"/>
    <property type="match status" value="1"/>
</dbReference>
<keyword evidence="4" id="KW-0240">DNA-directed RNA polymerase</keyword>
<dbReference type="Pfam" id="PF01192">
    <property type="entry name" value="RNA_pol_Rpb6"/>
    <property type="match status" value="1"/>
</dbReference>
<dbReference type="PANTHER" id="PTHR47227:SF5">
    <property type="entry name" value="DNA-DIRECTED RNA POLYMERASES I, II, AND III SUBUNIT RPABC2"/>
    <property type="match status" value="1"/>
</dbReference>
<dbReference type="EMBL" id="LIZT01000039">
    <property type="protein sequence ID" value="KPJ49861.1"/>
    <property type="molecule type" value="Genomic_DNA"/>
</dbReference>
<dbReference type="PIRSF" id="PIRSF000778">
    <property type="entry name" value="RpoK/RPB6"/>
    <property type="match status" value="1"/>
</dbReference>
<dbReference type="NCBIfam" id="NF002208">
    <property type="entry name" value="PRK01099.1-3"/>
    <property type="match status" value="1"/>
</dbReference>
<evidence type="ECO:0000313" key="9">
    <source>
        <dbReference type="Proteomes" id="UP000051124"/>
    </source>
</evidence>
<dbReference type="InterPro" id="IPR006111">
    <property type="entry name" value="Rpo6/Rpb6"/>
</dbReference>
<accession>A0A0S7WI57</accession>
<comment type="similarity">
    <text evidence="1">Belongs to the RNA polymerase subunit omega family.</text>
</comment>
<comment type="caution">
    <text evidence="8">The sequence shown here is derived from an EMBL/GenBank/DDBJ whole genome shotgun (WGS) entry which is preliminary data.</text>
</comment>
<dbReference type="PROSITE" id="PS01111">
    <property type="entry name" value="RNA_POL_K_14KD"/>
    <property type="match status" value="1"/>
</dbReference>
<sequence length="82" mass="8909">MPVGPKWLTKFEKARIIGARALQISMGAPVLIGKKSAPTGLFALAEAELRAKALPMTVRRTLPTGEHFDIPLSILLESTRLD</sequence>
<dbReference type="EC" id="2.7.7.6" evidence="2"/>
<protein>
    <recommendedName>
        <fullName evidence="3">DNA-directed RNA polymerase subunit omega</fullName>
        <ecNumber evidence="2">2.7.7.6</ecNumber>
    </recommendedName>
    <alternativeName>
        <fullName evidence="6">Transcriptase subunit omega</fullName>
    </alternativeName>
</protein>